<dbReference type="InterPro" id="IPR012334">
    <property type="entry name" value="Pectin_lyas_fold"/>
</dbReference>
<feature type="transmembrane region" description="Helical" evidence="4">
    <location>
        <begin position="411"/>
        <end position="434"/>
    </location>
</feature>
<comment type="caution">
    <text evidence="7">The sequence shown here is derived from an EMBL/GenBank/DDBJ whole genome shotgun (WGS) entry which is preliminary data.</text>
</comment>
<keyword evidence="4" id="KW-1133">Transmembrane helix</keyword>
<evidence type="ECO:0000256" key="2">
    <source>
        <dbReference type="ARBA" id="ARBA00022737"/>
    </source>
</evidence>
<dbReference type="InterPro" id="IPR006626">
    <property type="entry name" value="PbH1"/>
</dbReference>
<evidence type="ECO:0000256" key="3">
    <source>
        <dbReference type="ARBA" id="ARBA00022786"/>
    </source>
</evidence>
<dbReference type="NCBIfam" id="NF041518">
    <property type="entry name" value="choice_anch_Q"/>
    <property type="match status" value="1"/>
</dbReference>
<dbReference type="Gene3D" id="2.160.20.10">
    <property type="entry name" value="Single-stranded right-handed beta-helix, Pectin lyase-like"/>
    <property type="match status" value="1"/>
</dbReference>
<dbReference type="EMBL" id="MGDD01000141">
    <property type="protein sequence ID" value="OGL46210.1"/>
    <property type="molecule type" value="Genomic_DNA"/>
</dbReference>
<dbReference type="InterPro" id="IPR059226">
    <property type="entry name" value="Choice_anch_Q_dom"/>
</dbReference>
<dbReference type="InterPro" id="IPR011050">
    <property type="entry name" value="Pectin_lyase_fold/virulence"/>
</dbReference>
<dbReference type="Proteomes" id="UP000179266">
    <property type="component" value="Unassembled WGS sequence"/>
</dbReference>
<keyword evidence="4" id="KW-0472">Membrane</keyword>
<feature type="chain" id="PRO_5009532295" description="Right handed beta helix domain-containing protein" evidence="5">
    <location>
        <begin position="21"/>
        <end position="445"/>
    </location>
</feature>
<name>A0A1F7RXR3_9BACT</name>
<gene>
    <name evidence="7" type="ORF">A2161_03755</name>
</gene>
<dbReference type="InterPro" id="IPR039448">
    <property type="entry name" value="Beta_helix"/>
</dbReference>
<feature type="signal peptide" evidence="5">
    <location>
        <begin position="1"/>
        <end position="20"/>
    </location>
</feature>
<dbReference type="NCBIfam" id="TIGR03804">
    <property type="entry name" value="para_beta_helix"/>
    <property type="match status" value="1"/>
</dbReference>
<evidence type="ECO:0000259" key="6">
    <source>
        <dbReference type="Pfam" id="PF13229"/>
    </source>
</evidence>
<dbReference type="InterPro" id="IPR051550">
    <property type="entry name" value="SCF-Subunits/Alg-Epimerases"/>
</dbReference>
<evidence type="ECO:0000256" key="1">
    <source>
        <dbReference type="ARBA" id="ARBA00004906"/>
    </source>
</evidence>
<dbReference type="PANTHER" id="PTHR22990">
    <property type="entry name" value="F-BOX ONLY PROTEIN"/>
    <property type="match status" value="1"/>
</dbReference>
<proteinExistence type="predicted"/>
<keyword evidence="4" id="KW-0812">Transmembrane</keyword>
<feature type="domain" description="Right handed beta helix" evidence="6">
    <location>
        <begin position="118"/>
        <end position="284"/>
    </location>
</feature>
<accession>A0A1F7RXR3</accession>
<comment type="pathway">
    <text evidence="1">Protein modification; protein ubiquitination.</text>
</comment>
<evidence type="ECO:0000256" key="5">
    <source>
        <dbReference type="SAM" id="SignalP"/>
    </source>
</evidence>
<dbReference type="InterPro" id="IPR022441">
    <property type="entry name" value="Para_beta_helix_rpt-2"/>
</dbReference>
<keyword evidence="3" id="KW-0833">Ubl conjugation pathway</keyword>
<organism evidence="7 8">
    <name type="scientific">Candidatus Schekmanbacteria bacterium RBG_13_48_7</name>
    <dbReference type="NCBI Taxonomy" id="1817878"/>
    <lineage>
        <taxon>Bacteria</taxon>
        <taxon>Candidatus Schekmaniibacteriota</taxon>
    </lineage>
</organism>
<keyword evidence="2" id="KW-0677">Repeat</keyword>
<keyword evidence="5" id="KW-0732">Signal</keyword>
<evidence type="ECO:0000313" key="8">
    <source>
        <dbReference type="Proteomes" id="UP000179266"/>
    </source>
</evidence>
<dbReference type="SMART" id="SM00710">
    <property type="entry name" value="PbH1"/>
    <property type="match status" value="6"/>
</dbReference>
<dbReference type="PANTHER" id="PTHR22990:SF15">
    <property type="entry name" value="F-BOX ONLY PROTEIN 10"/>
    <property type="match status" value="1"/>
</dbReference>
<dbReference type="AlphaFoldDB" id="A0A1F7RXR3"/>
<protein>
    <recommendedName>
        <fullName evidence="6">Right handed beta helix domain-containing protein</fullName>
    </recommendedName>
</protein>
<dbReference type="SUPFAM" id="SSF51126">
    <property type="entry name" value="Pectin lyase-like"/>
    <property type="match status" value="1"/>
</dbReference>
<dbReference type="Pfam" id="PF13229">
    <property type="entry name" value="Beta_helix"/>
    <property type="match status" value="1"/>
</dbReference>
<evidence type="ECO:0000313" key="7">
    <source>
        <dbReference type="EMBL" id="OGL46210.1"/>
    </source>
</evidence>
<reference evidence="7 8" key="1">
    <citation type="journal article" date="2016" name="Nat. Commun.">
        <title>Thousands of microbial genomes shed light on interconnected biogeochemical processes in an aquifer system.</title>
        <authorList>
            <person name="Anantharaman K."/>
            <person name="Brown C.T."/>
            <person name="Hug L.A."/>
            <person name="Sharon I."/>
            <person name="Castelle C.J."/>
            <person name="Probst A.J."/>
            <person name="Thomas B.C."/>
            <person name="Singh A."/>
            <person name="Wilkins M.J."/>
            <person name="Karaoz U."/>
            <person name="Brodie E.L."/>
            <person name="Williams K.H."/>
            <person name="Hubbard S.S."/>
            <person name="Banfield J.F."/>
        </authorList>
    </citation>
    <scope>NUCLEOTIDE SEQUENCE [LARGE SCALE GENOMIC DNA]</scope>
</reference>
<evidence type="ECO:0000256" key="4">
    <source>
        <dbReference type="SAM" id="Phobius"/>
    </source>
</evidence>
<sequence length="445" mass="49686">MMKKILILIGFLLIPGTACAIIDVPGDYPTIQQALNFAADAETVLVQPGIYRECISLDSDKEYNLVGINRDTTIIDGMHSGTTVGLWLYYEATISNLTIINSVNDGIHAQGRPWYDDRLVHILNCVVKDNAGYGIYLNDKEDFYIENCTITNNEKRGIYAYLSQGIVQNNLISCNNGGIYGEYFSKYYIYNNTIEYNIADNPDDDQGAAIFTPEPGYLDACFSFDIRNNIIQYNESQGDFIVRVYYQLDGYFINNFVYRNSSRGTGGTIKALTWNVNNTVVENTSTLGAGGFLFGDTMINNIIVNNSNYGILAPDREIDVLKNNDIYGNSPAEVSYGLWDYSDITDINNKIWGSENNISCDPGFIAPGDYHLSDTSCCINKGTSDDAPLNDLDNDTRPIGPAYDIGADEYVYFPVPISFSISLIIFIILTMLYLRSGKMYESNIF</sequence>